<dbReference type="InterPro" id="IPR008979">
    <property type="entry name" value="Galactose-bd-like_sf"/>
</dbReference>
<gene>
    <name evidence="5" type="ORF">M9979_01365</name>
</gene>
<name>A0A9X2HU58_9SPHN</name>
<feature type="chain" id="PRO_5040725797" evidence="3">
    <location>
        <begin position="23"/>
        <end position="1121"/>
    </location>
</feature>
<sequence length="1121" mass="120136">MTRMLKTIFLAGTALAASATQAQDHLADGFRDPPAEARPRVWWHWLNGAITEEGLKLDLEWMKAAGIGGVQIFYGAMPNNNDVVTPPVRYMTPEWRRAFRAAVTQATAQGMEVAIPTSAGWSETGAPFVQPEDAMKKLVWTDTEIVGGRRFAGTLPKPADAPGPFGSVDLGEQTGLAGEKEPRAPRFYNDARVVAYRLPAADRALPVPKVTTAAGEVAAAALFDGDPAKAIEIDRPTAKKPGWIRFDYPRIVTLRAATIVLDDKPAAIGLSNAIPARLEVSADGVTFRKVADIAAGAFVQNTSSFAPVTGRIFRVVLQPVAGGFPGAGISMAPGALLQPGLPSLAQPKTLPIGEIALTAEPRVNRFEEKAGFASVADYYAVPTPAVDAGLAIRHGDVIDLTDRMKPDGTLDWTPPRGRWRVVRMGYSLTGHMNGPTTAEATGLEVDKLNAPRVRAYMNRYLDDHLQVLGSSAPEQRGLKAIVSDSIEAGFQNWTDDMLAQFARRRGYDPMPFLPALTGRVVDSAAATDAFLYDYRRTLMDLIAEAHYGTVAAVARERGLTSYGEALEAGNRPSLGDDLAMRSHAEVPMGAMWTFDPAKGPKPAHVADLKGAASAAHLYGRHYVGAESMSAMFQYWAYSPAQLKRVADTEFALGVNHMSIHSSVHQPLVGKAPGLSLWIFGQNFNRNESWAGQARPWVDYLARTQWMLSQGRYAADVAYFYGEEAPIVTLMEAGKLADAPKRYGYDFVDAEALRSNLSVVDGALATPSGMRYRVLQLGGSSRRMTLPVLTRIAALVEAGATIVGDKPTDSPSLADDPAAFRALADRLWAGGAETKVGRGRVLADLPVEQALAASGVAPDQEITGGSGDAPTLNFLHRTLDDGELWFASNPTTKTFAGEVAFRVTGRAPELWDAETGTATPLPYRIENGRTLVPLTLGDSGSAIVVFRTPATATVRTPAAPAERVVAAIDGDWSVRFQPDRGAPTGAQAMAAGSWTQSEQPGIRYFSGTATYSRTIRVPAVAKRARTILSLGAVGDIAAVSVNGTPVRTVWHAPYRVDITDALRRGSNRIEVTVANRWVNRLAGDAQPGATKVGWTTAPTYSARAPLLPSGLIGPVELIEQRH</sequence>
<dbReference type="Gene3D" id="2.60.120.260">
    <property type="entry name" value="Galactose-binding domain-like"/>
    <property type="match status" value="2"/>
</dbReference>
<keyword evidence="2 5" id="KW-0378">Hydrolase</keyword>
<keyword evidence="6" id="KW-1185">Reference proteome</keyword>
<dbReference type="PANTHER" id="PTHR43817:SF1">
    <property type="entry name" value="HYDROLASE, FAMILY 43, PUTATIVE (AFU_ORTHOLOGUE AFUA_3G01660)-RELATED"/>
    <property type="match status" value="1"/>
</dbReference>
<evidence type="ECO:0000256" key="3">
    <source>
        <dbReference type="SAM" id="SignalP"/>
    </source>
</evidence>
<evidence type="ECO:0000313" key="5">
    <source>
        <dbReference type="EMBL" id="MCP3733534.1"/>
    </source>
</evidence>
<dbReference type="InterPro" id="IPR054593">
    <property type="entry name" value="Beta-mannosidase-like_N2"/>
</dbReference>
<comment type="caution">
    <text evidence="5">The sequence shown here is derived from an EMBL/GenBank/DDBJ whole genome shotgun (WGS) entry which is preliminary data.</text>
</comment>
<dbReference type="SUPFAM" id="SSF49785">
    <property type="entry name" value="Galactose-binding domain-like"/>
    <property type="match status" value="2"/>
</dbReference>
<feature type="domain" description="Beta-mannosidase-like galactose-binding" evidence="4">
    <location>
        <begin position="1008"/>
        <end position="1087"/>
    </location>
</feature>
<dbReference type="Pfam" id="PF17132">
    <property type="entry name" value="Glyco_hydro_106"/>
    <property type="match status" value="1"/>
</dbReference>
<dbReference type="Pfam" id="PF22666">
    <property type="entry name" value="Glyco_hydro_2_N2"/>
    <property type="match status" value="1"/>
</dbReference>
<dbReference type="GO" id="GO:0004553">
    <property type="term" value="F:hydrolase activity, hydrolyzing O-glycosyl compounds"/>
    <property type="evidence" value="ECO:0007669"/>
    <property type="project" value="UniProtKB-ARBA"/>
</dbReference>
<evidence type="ECO:0000259" key="4">
    <source>
        <dbReference type="Pfam" id="PF22666"/>
    </source>
</evidence>
<dbReference type="NCBIfam" id="NF045579">
    <property type="entry name" value="rhamnoside_JR"/>
    <property type="match status" value="1"/>
</dbReference>
<evidence type="ECO:0000256" key="1">
    <source>
        <dbReference type="ARBA" id="ARBA00022729"/>
    </source>
</evidence>
<reference evidence="5" key="1">
    <citation type="submission" date="2022-05" db="EMBL/GenBank/DDBJ databases">
        <title>Sphingomonas sp. strain RP10 Genome sequencing and assembly.</title>
        <authorList>
            <person name="Kim I."/>
        </authorList>
    </citation>
    <scope>NUCLEOTIDE SEQUENCE</scope>
    <source>
        <strain evidence="5">RP10</strain>
    </source>
</reference>
<organism evidence="5 6">
    <name type="scientific">Sphingomonas liriopis</name>
    <dbReference type="NCBI Taxonomy" id="2949094"/>
    <lineage>
        <taxon>Bacteria</taxon>
        <taxon>Pseudomonadati</taxon>
        <taxon>Pseudomonadota</taxon>
        <taxon>Alphaproteobacteria</taxon>
        <taxon>Sphingomonadales</taxon>
        <taxon>Sphingomonadaceae</taxon>
        <taxon>Sphingomonas</taxon>
    </lineage>
</organism>
<accession>A0A9X2HU58</accession>
<evidence type="ECO:0000313" key="6">
    <source>
        <dbReference type="Proteomes" id="UP001139486"/>
    </source>
</evidence>
<dbReference type="AlphaFoldDB" id="A0A9X2HU58"/>
<proteinExistence type="predicted"/>
<dbReference type="EMBL" id="JAMLDY010000001">
    <property type="protein sequence ID" value="MCP3733534.1"/>
    <property type="molecule type" value="Genomic_DNA"/>
</dbReference>
<feature type="signal peptide" evidence="3">
    <location>
        <begin position="1"/>
        <end position="22"/>
    </location>
</feature>
<keyword evidence="1 3" id="KW-0732">Signal</keyword>
<dbReference type="PANTHER" id="PTHR43817">
    <property type="entry name" value="GLYCOSYL HYDROLASE"/>
    <property type="match status" value="1"/>
</dbReference>
<dbReference type="Proteomes" id="UP001139486">
    <property type="component" value="Unassembled WGS sequence"/>
</dbReference>
<dbReference type="RefSeq" id="WP_254287530.1">
    <property type="nucleotide sequence ID" value="NZ_JAMLDY010000001.1"/>
</dbReference>
<evidence type="ECO:0000256" key="2">
    <source>
        <dbReference type="ARBA" id="ARBA00022801"/>
    </source>
</evidence>
<protein>
    <submittedName>
        <fullName evidence="5">Glycoside hydrolase</fullName>
    </submittedName>
</protein>